<gene>
    <name evidence="1" type="ordered locus">CAP2UW1_3106</name>
</gene>
<sequence length="56" mass="5701">MNSEVSSGLTPFAGGAYTLDGTGRLVFPGEIPGTRKTASAAATKAGFVFRPVPSTR</sequence>
<reference evidence="1" key="2">
    <citation type="submission" date="2009-09" db="EMBL/GenBank/DDBJ databases">
        <title>Complete sequence of chromosome of Candidatus Accumulibacter phosphatis clade IIA str. UW-1.</title>
        <authorList>
            <consortium name="US DOE Joint Genome Institute"/>
            <person name="Martin H.G."/>
            <person name="Ivanova N."/>
            <person name="Kunin V."/>
            <person name="Warnecke F."/>
            <person name="Barry K."/>
            <person name="He S."/>
            <person name="Salamov A."/>
            <person name="Szeto E."/>
            <person name="Dalin E."/>
            <person name="Pangilinan J.L."/>
            <person name="Lapidus A."/>
            <person name="Lowry S."/>
            <person name="Kyrpides N.C."/>
            <person name="McMahon K.D."/>
            <person name="Hugenholtz P."/>
        </authorList>
    </citation>
    <scope>NUCLEOTIDE SEQUENCE [LARGE SCALE GENOMIC DNA]</scope>
    <source>
        <strain evidence="1">UW-1</strain>
    </source>
</reference>
<dbReference type="STRING" id="522306.CAP2UW1_3106"/>
<dbReference type="AlphaFoldDB" id="C7RUY4"/>
<protein>
    <submittedName>
        <fullName evidence="1">Uncharacterized protein</fullName>
    </submittedName>
</protein>
<accession>C7RUY4</accession>
<dbReference type="HOGENOM" id="CLU_3003404_0_0_4"/>
<name>C7RUY4_ACCRE</name>
<evidence type="ECO:0000313" key="1">
    <source>
        <dbReference type="EMBL" id="ACV36379.1"/>
    </source>
</evidence>
<dbReference type="KEGG" id="app:CAP2UW1_3106"/>
<dbReference type="EMBL" id="CP001715">
    <property type="protein sequence ID" value="ACV36379.1"/>
    <property type="molecule type" value="Genomic_DNA"/>
</dbReference>
<organism evidence="1">
    <name type="scientific">Accumulibacter regalis</name>
    <dbReference type="NCBI Taxonomy" id="522306"/>
    <lineage>
        <taxon>Bacteria</taxon>
        <taxon>Pseudomonadati</taxon>
        <taxon>Pseudomonadota</taxon>
        <taxon>Betaproteobacteria</taxon>
        <taxon>Candidatus Accumulibacter</taxon>
    </lineage>
</organism>
<proteinExistence type="predicted"/>
<reference evidence="1" key="1">
    <citation type="submission" date="2009-08" db="EMBL/GenBank/DDBJ databases">
        <authorList>
            <consortium name="US DOE Joint Genome Institute"/>
            <person name="Lucas S."/>
            <person name="Copeland A."/>
            <person name="Lapidus A."/>
            <person name="Glavina del Rio T."/>
            <person name="Dalin E."/>
            <person name="Tice H."/>
            <person name="Bruce D."/>
            <person name="Barry K."/>
            <person name="Pitluck S."/>
            <person name="Lowry S."/>
            <person name="Larimer F."/>
            <person name="Land M."/>
            <person name="Hauser L."/>
            <person name="Kyrpides N."/>
            <person name="Ivanova N."/>
            <person name="McMahon K.D."/>
            <person name="Hugenholtz P."/>
        </authorList>
    </citation>
    <scope>NUCLEOTIDE SEQUENCE</scope>
    <source>
        <strain evidence="1">UW-1</strain>
    </source>
</reference>